<feature type="transmembrane region" description="Helical" evidence="6">
    <location>
        <begin position="140"/>
        <end position="159"/>
    </location>
</feature>
<feature type="transmembrane region" description="Helical" evidence="6">
    <location>
        <begin position="210"/>
        <end position="228"/>
    </location>
</feature>
<comment type="subcellular location">
    <subcellularLocation>
        <location evidence="1">Membrane</location>
        <topology evidence="1">Multi-pass membrane protein</topology>
    </subcellularLocation>
</comment>
<dbReference type="GO" id="GO:0005886">
    <property type="term" value="C:plasma membrane"/>
    <property type="evidence" value="ECO:0007669"/>
    <property type="project" value="TreeGrafter"/>
</dbReference>
<dbReference type="PANTHER" id="PTHR11706">
    <property type="entry name" value="SOLUTE CARRIER PROTEIN FAMILY 11 MEMBER"/>
    <property type="match status" value="1"/>
</dbReference>
<name>A0A2M7SWU7_9BACT</name>
<feature type="transmembrane region" description="Helical" evidence="6">
    <location>
        <begin position="352"/>
        <end position="376"/>
    </location>
</feature>
<keyword evidence="4 6" id="KW-1133">Transmembrane helix</keyword>
<comment type="caution">
    <text evidence="7">The sequence shown here is derived from an EMBL/GenBank/DDBJ whole genome shotgun (WGS) entry which is preliminary data.</text>
</comment>
<dbReference type="GO" id="GO:0034755">
    <property type="term" value="P:iron ion transmembrane transport"/>
    <property type="evidence" value="ECO:0007669"/>
    <property type="project" value="TreeGrafter"/>
</dbReference>
<protein>
    <submittedName>
        <fullName evidence="7">Iron transporter</fullName>
    </submittedName>
</protein>
<evidence type="ECO:0000256" key="2">
    <source>
        <dbReference type="ARBA" id="ARBA00022448"/>
    </source>
</evidence>
<evidence type="ECO:0000256" key="4">
    <source>
        <dbReference type="ARBA" id="ARBA00022989"/>
    </source>
</evidence>
<keyword evidence="3 6" id="KW-0812">Transmembrane</keyword>
<sequence>MGEEKKKSIGEIDIDEKITVKKDGKKVEEETIIEKVVETPARVLDETVEATKNVEKTVIEKGPVKGVRNFWRTLGPGLTTGAAGDDPSGIATYSQTGAGYGYKFLWLAPFTFPLMAVVQEMCARIGLVTGRGLAANIRKFFPRWVLILCTVLLFIANTFNIGADLGAMSEAIRLFLPQIDYFVLIILIAAVIMLLQIYTRYKKYAKYLKWLALVLLAYIISTFLIKGLNWREIGLSALRPVFGFSKDQILIITGVLGTTISPYLFFWQTSQEVEEEIEDGLTNIQERQKSLYGGEIKKMRIDIWSGMFLSNLVMFFIITACAATLHKNGIFAINSAADAAEALRPLAGDYSYFLFAIGIIGVGALGIPILAGSSSYTFAESFHWKEGLHYKLRQAYSFYGIIIISLVIGVLINLVGIDPMRALVYAAILNGYIAPVILILILILSSSRKLMGSRVNGAWSKIIGGVAILLMAFAGVATIWSLIFR</sequence>
<dbReference type="GO" id="GO:0015086">
    <property type="term" value="F:cadmium ion transmembrane transporter activity"/>
    <property type="evidence" value="ECO:0007669"/>
    <property type="project" value="TreeGrafter"/>
</dbReference>
<feature type="transmembrane region" description="Helical" evidence="6">
    <location>
        <begin position="303"/>
        <end position="325"/>
    </location>
</feature>
<evidence type="ECO:0000256" key="3">
    <source>
        <dbReference type="ARBA" id="ARBA00022692"/>
    </source>
</evidence>
<dbReference type="AlphaFoldDB" id="A0A2M7SWU7"/>
<evidence type="ECO:0000256" key="5">
    <source>
        <dbReference type="ARBA" id="ARBA00023136"/>
    </source>
</evidence>
<evidence type="ECO:0000256" key="1">
    <source>
        <dbReference type="ARBA" id="ARBA00004141"/>
    </source>
</evidence>
<dbReference type="GO" id="GO:0005384">
    <property type="term" value="F:manganese ion transmembrane transporter activity"/>
    <property type="evidence" value="ECO:0007669"/>
    <property type="project" value="TreeGrafter"/>
</dbReference>
<feature type="transmembrane region" description="Helical" evidence="6">
    <location>
        <begin position="179"/>
        <end position="198"/>
    </location>
</feature>
<gene>
    <name evidence="7" type="ORF">COY45_01345</name>
</gene>
<dbReference type="Pfam" id="PF01566">
    <property type="entry name" value="Nramp"/>
    <property type="match status" value="1"/>
</dbReference>
<evidence type="ECO:0000313" key="7">
    <source>
        <dbReference type="EMBL" id="PIZ27648.1"/>
    </source>
</evidence>
<dbReference type="NCBIfam" id="NF037982">
    <property type="entry name" value="Nramp_1"/>
    <property type="match status" value="1"/>
</dbReference>
<evidence type="ECO:0000313" key="8">
    <source>
        <dbReference type="Proteomes" id="UP000231332"/>
    </source>
</evidence>
<feature type="transmembrane region" description="Helical" evidence="6">
    <location>
        <begin position="423"/>
        <end position="446"/>
    </location>
</feature>
<organism evidence="7 8">
    <name type="scientific">Candidatus Berkelbacteria bacterium CG_4_10_14_0_8_um_filter_42_34</name>
    <dbReference type="NCBI Taxonomy" id="1974502"/>
    <lineage>
        <taxon>Bacteria</taxon>
        <taxon>Candidatus Berkelbacteria</taxon>
    </lineage>
</organism>
<accession>A0A2M7SWU7</accession>
<dbReference type="InterPro" id="IPR001046">
    <property type="entry name" value="NRAMP_fam"/>
</dbReference>
<feature type="transmembrane region" description="Helical" evidence="6">
    <location>
        <begin position="396"/>
        <end position="417"/>
    </location>
</feature>
<evidence type="ECO:0000256" key="6">
    <source>
        <dbReference type="SAM" id="Phobius"/>
    </source>
</evidence>
<keyword evidence="2" id="KW-0813">Transport</keyword>
<dbReference type="PANTHER" id="PTHR11706:SF33">
    <property type="entry name" value="NATURAL RESISTANCE-ASSOCIATED MACROPHAGE PROTEIN 2"/>
    <property type="match status" value="1"/>
</dbReference>
<reference evidence="8" key="1">
    <citation type="submission" date="2017-09" db="EMBL/GenBank/DDBJ databases">
        <title>Depth-based differentiation of microbial function through sediment-hosted aquifers and enrichment of novel symbionts in the deep terrestrial subsurface.</title>
        <authorList>
            <person name="Probst A.J."/>
            <person name="Ladd B."/>
            <person name="Jarett J.K."/>
            <person name="Geller-Mcgrath D.E."/>
            <person name="Sieber C.M.K."/>
            <person name="Emerson J.B."/>
            <person name="Anantharaman K."/>
            <person name="Thomas B.C."/>
            <person name="Malmstrom R."/>
            <person name="Stieglmeier M."/>
            <person name="Klingl A."/>
            <person name="Woyke T."/>
            <person name="Ryan C.M."/>
            <person name="Banfield J.F."/>
        </authorList>
    </citation>
    <scope>NUCLEOTIDE SEQUENCE [LARGE SCALE GENOMIC DNA]</scope>
</reference>
<dbReference type="EMBL" id="PFMY01000068">
    <property type="protein sequence ID" value="PIZ27648.1"/>
    <property type="molecule type" value="Genomic_DNA"/>
</dbReference>
<keyword evidence="5 6" id="KW-0472">Membrane</keyword>
<feature type="transmembrane region" description="Helical" evidence="6">
    <location>
        <begin position="458"/>
        <end position="483"/>
    </location>
</feature>
<feature type="transmembrane region" description="Helical" evidence="6">
    <location>
        <begin position="248"/>
        <end position="267"/>
    </location>
</feature>
<dbReference type="Proteomes" id="UP000231332">
    <property type="component" value="Unassembled WGS sequence"/>
</dbReference>
<proteinExistence type="predicted"/>